<reference evidence="1" key="1">
    <citation type="submission" date="2015-12" db="EMBL/GenBank/DDBJ databases">
        <title>De novo transcriptome assembly of four potential Pierce s Disease insect vectors from Arizona vineyards.</title>
        <authorList>
            <person name="Tassone E.E."/>
        </authorList>
    </citation>
    <scope>NUCLEOTIDE SEQUENCE</scope>
</reference>
<sequence length="110" mass="12636">KRPINFFQGITFFMVYGTNYKDMNNTDFHCSMLVTDPYCKCTSTLVTSLSRTKIGYEEYWLQPQENSTEDYHKALFDLILTGPGKGEFQYIDESAKLGSFKVTVELGFIA</sequence>
<accession>A0A1B6CMQ6</accession>
<feature type="non-terminal residue" evidence="1">
    <location>
        <position position="1"/>
    </location>
</feature>
<gene>
    <name evidence="1" type="ORF">g.44788</name>
</gene>
<feature type="non-terminal residue" evidence="1">
    <location>
        <position position="110"/>
    </location>
</feature>
<proteinExistence type="predicted"/>
<organism evidence="1">
    <name type="scientific">Clastoptera arizonana</name>
    <name type="common">Arizona spittle bug</name>
    <dbReference type="NCBI Taxonomy" id="38151"/>
    <lineage>
        <taxon>Eukaryota</taxon>
        <taxon>Metazoa</taxon>
        <taxon>Ecdysozoa</taxon>
        <taxon>Arthropoda</taxon>
        <taxon>Hexapoda</taxon>
        <taxon>Insecta</taxon>
        <taxon>Pterygota</taxon>
        <taxon>Neoptera</taxon>
        <taxon>Paraneoptera</taxon>
        <taxon>Hemiptera</taxon>
        <taxon>Auchenorrhyncha</taxon>
        <taxon>Cercopoidea</taxon>
        <taxon>Clastopteridae</taxon>
        <taxon>Clastoptera</taxon>
    </lineage>
</organism>
<dbReference type="EMBL" id="GEDC01022586">
    <property type="protein sequence ID" value="JAS14712.1"/>
    <property type="molecule type" value="Transcribed_RNA"/>
</dbReference>
<name>A0A1B6CMQ6_9HEMI</name>
<evidence type="ECO:0000313" key="1">
    <source>
        <dbReference type="EMBL" id="JAS14712.1"/>
    </source>
</evidence>
<dbReference type="AlphaFoldDB" id="A0A1B6CMQ6"/>
<protein>
    <submittedName>
        <fullName evidence="1">Uncharacterized protein</fullName>
    </submittedName>
</protein>